<organism evidence="3 4">
    <name type="scientific">Erysiphe neolycopersici</name>
    <dbReference type="NCBI Taxonomy" id="212602"/>
    <lineage>
        <taxon>Eukaryota</taxon>
        <taxon>Fungi</taxon>
        <taxon>Dikarya</taxon>
        <taxon>Ascomycota</taxon>
        <taxon>Pezizomycotina</taxon>
        <taxon>Leotiomycetes</taxon>
        <taxon>Erysiphales</taxon>
        <taxon>Erysiphaceae</taxon>
        <taxon>Erysiphe</taxon>
    </lineage>
</organism>
<gene>
    <name evidence="3" type="ORF">OnM2_098032</name>
</gene>
<evidence type="ECO:0000259" key="2">
    <source>
        <dbReference type="Pfam" id="PF24840"/>
    </source>
</evidence>
<comment type="caution">
    <text evidence="3">The sequence shown here is derived from an EMBL/GenBank/DDBJ whole genome shotgun (WGS) entry which is preliminary data.</text>
</comment>
<dbReference type="STRING" id="212602.A0A420HAD3"/>
<keyword evidence="1" id="KW-0472">Membrane</keyword>
<dbReference type="OrthoDB" id="2344312at2759"/>
<reference evidence="3 4" key="1">
    <citation type="journal article" date="2018" name="BMC Genomics">
        <title>Comparative genome analyses reveal sequence features reflecting distinct modes of host-adaptation between dicot and monocot powdery mildew.</title>
        <authorList>
            <person name="Wu Y."/>
            <person name="Ma X."/>
            <person name="Pan Z."/>
            <person name="Kale S.D."/>
            <person name="Song Y."/>
            <person name="King H."/>
            <person name="Zhang Q."/>
            <person name="Presley C."/>
            <person name="Deng X."/>
            <person name="Wei C.I."/>
            <person name="Xiao S."/>
        </authorList>
    </citation>
    <scope>NUCLEOTIDE SEQUENCE [LARGE SCALE GENOMIC DNA]</scope>
    <source>
        <strain evidence="3">UMSG2</strain>
    </source>
</reference>
<name>A0A420HAD3_9PEZI</name>
<protein>
    <recommendedName>
        <fullName evidence="2">SigF-like NTF2-like domain-containing protein</fullName>
    </recommendedName>
</protein>
<evidence type="ECO:0000313" key="4">
    <source>
        <dbReference type="Proteomes" id="UP000286134"/>
    </source>
</evidence>
<keyword evidence="1" id="KW-1133">Transmembrane helix</keyword>
<proteinExistence type="predicted"/>
<dbReference type="Pfam" id="PF24840">
    <property type="entry name" value="NTF2_SigF"/>
    <property type="match status" value="1"/>
</dbReference>
<dbReference type="PANTHER" id="PTHR35393">
    <property type="entry name" value="CHROMOSOME 1, WHOLE GENOME SHOTGUN SEQUENCE"/>
    <property type="match status" value="1"/>
</dbReference>
<dbReference type="InterPro" id="IPR057514">
    <property type="entry name" value="NTF2_SigF"/>
</dbReference>
<keyword evidence="1" id="KW-0812">Transmembrane</keyword>
<evidence type="ECO:0000313" key="3">
    <source>
        <dbReference type="EMBL" id="RKF54387.1"/>
    </source>
</evidence>
<dbReference type="AlphaFoldDB" id="A0A420HAD3"/>
<sequence>MEDPVRQSPNVIRLLTEGSPVEQQETIRSYFLPDASFVHPLCRVPSFSHLCIPLIGDINSRWVISAIYRYYKIISPRIIITIESINFDRKTSTLYCELRQIFSPISLPFYKADVHLTCKILLHHSLNDDKYYIQKQEDLYQSNELVKFFGPGYSTLVLLQQLIASIFCVIGAFIFAPITWLEEKRALYYRKKTQRSWEVLLEGYFCPTLWRQSIFGPRYQLQ</sequence>
<dbReference type="Proteomes" id="UP000286134">
    <property type="component" value="Unassembled WGS sequence"/>
</dbReference>
<dbReference type="EMBL" id="MCFK01009812">
    <property type="protein sequence ID" value="RKF54387.1"/>
    <property type="molecule type" value="Genomic_DNA"/>
</dbReference>
<feature type="domain" description="SigF-like NTF2-like" evidence="2">
    <location>
        <begin position="1"/>
        <end position="176"/>
    </location>
</feature>
<accession>A0A420HAD3</accession>
<keyword evidence="4" id="KW-1185">Reference proteome</keyword>
<evidence type="ECO:0000256" key="1">
    <source>
        <dbReference type="SAM" id="Phobius"/>
    </source>
</evidence>
<feature type="transmembrane region" description="Helical" evidence="1">
    <location>
        <begin position="162"/>
        <end position="181"/>
    </location>
</feature>
<dbReference type="PANTHER" id="PTHR35393:SF1">
    <property type="entry name" value="SNOAL-LIKE DOMAIN-CONTAINING PROTEIN"/>
    <property type="match status" value="1"/>
</dbReference>